<sequence length="73" mass="8302">MQERGFTLECPICFMFYPGSLNTSSCCKKPICSECNLKIRPPRKIISCPFCYNEGFTVLYTPLTPTELTSTHL</sequence>
<dbReference type="Proteomes" id="UP001162060">
    <property type="component" value="Unassembled WGS sequence"/>
</dbReference>
<reference evidence="1" key="1">
    <citation type="submission" date="2024-01" db="EMBL/GenBank/DDBJ databases">
        <authorList>
            <person name="Webb A."/>
        </authorList>
    </citation>
    <scope>NUCLEOTIDE SEQUENCE</scope>
    <source>
        <strain evidence="1">Pm1</strain>
    </source>
</reference>
<comment type="caution">
    <text evidence="1">The sequence shown here is derived from an EMBL/GenBank/DDBJ whole genome shotgun (WGS) entry which is preliminary data.</text>
</comment>
<dbReference type="PANTHER" id="PTHR31315">
    <property type="entry name" value="PROTEIN SIP5"/>
    <property type="match status" value="1"/>
</dbReference>
<evidence type="ECO:0000313" key="1">
    <source>
        <dbReference type="EMBL" id="CAK7917536.1"/>
    </source>
</evidence>
<gene>
    <name evidence="1" type="ORF">PM001_LOCUS5617</name>
</gene>
<proteinExistence type="predicted"/>
<dbReference type="PANTHER" id="PTHR31315:SF1">
    <property type="entry name" value="PROTEIN SIP5"/>
    <property type="match status" value="1"/>
</dbReference>
<dbReference type="InterPro" id="IPR039301">
    <property type="entry name" value="Sip5/DA2"/>
</dbReference>
<dbReference type="EMBL" id="CAKLBY020000046">
    <property type="protein sequence ID" value="CAK7917536.1"/>
    <property type="molecule type" value="Genomic_DNA"/>
</dbReference>
<evidence type="ECO:0008006" key="3">
    <source>
        <dbReference type="Google" id="ProtNLM"/>
    </source>
</evidence>
<accession>A0AAV1TG70</accession>
<name>A0AAV1TG70_9STRA</name>
<dbReference type="GO" id="GO:0005737">
    <property type="term" value="C:cytoplasm"/>
    <property type="evidence" value="ECO:0007669"/>
    <property type="project" value="TreeGrafter"/>
</dbReference>
<dbReference type="AlphaFoldDB" id="A0AAV1TG70"/>
<protein>
    <recommendedName>
        <fullName evidence="3">RING-type domain-containing protein</fullName>
    </recommendedName>
</protein>
<organism evidence="1 2">
    <name type="scientific">Peronospora matthiolae</name>
    <dbReference type="NCBI Taxonomy" id="2874970"/>
    <lineage>
        <taxon>Eukaryota</taxon>
        <taxon>Sar</taxon>
        <taxon>Stramenopiles</taxon>
        <taxon>Oomycota</taxon>
        <taxon>Peronosporomycetes</taxon>
        <taxon>Peronosporales</taxon>
        <taxon>Peronosporaceae</taxon>
        <taxon>Peronospora</taxon>
    </lineage>
</organism>
<evidence type="ECO:0000313" key="2">
    <source>
        <dbReference type="Proteomes" id="UP001162060"/>
    </source>
</evidence>